<dbReference type="EMBL" id="MT664950">
    <property type="protein sequence ID" value="QOY46848.1"/>
    <property type="molecule type" value="mRNA"/>
</dbReference>
<evidence type="ECO:0000259" key="17">
    <source>
        <dbReference type="Pfam" id="PF02234"/>
    </source>
</evidence>
<feature type="compositionally biased region" description="Low complexity" evidence="16">
    <location>
        <begin position="1"/>
        <end position="13"/>
    </location>
</feature>
<dbReference type="GO" id="GO:0008285">
    <property type="term" value="P:negative regulation of cell population proliferation"/>
    <property type="evidence" value="ECO:0007669"/>
    <property type="project" value="TreeGrafter"/>
</dbReference>
<evidence type="ECO:0000256" key="15">
    <source>
        <dbReference type="ARBA" id="ARBA00045727"/>
    </source>
</evidence>
<evidence type="ECO:0000256" key="2">
    <source>
        <dbReference type="ARBA" id="ARBA00004177"/>
    </source>
</evidence>
<comment type="similarity">
    <text evidence="4">Belongs to the CDI family.</text>
</comment>
<keyword evidence="11" id="KW-0539">Nucleus</keyword>
<dbReference type="AlphaFoldDB" id="A0A873A8C8"/>
<gene>
    <name evidence="18" type="primary">CDKN1B</name>
</gene>
<dbReference type="InterPro" id="IPR003175">
    <property type="entry name" value="CDI_dom"/>
</dbReference>
<dbReference type="PANTHER" id="PTHR10265:SF9">
    <property type="entry name" value="CYCLIN-DEPENDENT KINASE INHIBITOR 1B"/>
    <property type="match status" value="1"/>
</dbReference>
<protein>
    <recommendedName>
        <fullName evidence="5">Cyclin-dependent kinase inhibitor 1B</fullName>
    </recommendedName>
    <alternativeName>
        <fullName evidence="14">Cyclin-dependent kinase inhibitor p27</fullName>
    </alternativeName>
    <alternativeName>
        <fullName evidence="13">p27Kip1</fullName>
    </alternativeName>
</protein>
<keyword evidence="7" id="KW-0597">Phosphoprotein</keyword>
<evidence type="ECO:0000256" key="4">
    <source>
        <dbReference type="ARBA" id="ARBA00006726"/>
    </source>
</evidence>
<dbReference type="GO" id="GO:0005634">
    <property type="term" value="C:nucleus"/>
    <property type="evidence" value="ECO:0007669"/>
    <property type="project" value="UniProtKB-SubCell"/>
</dbReference>
<dbReference type="GO" id="GO:0005768">
    <property type="term" value="C:endosome"/>
    <property type="evidence" value="ECO:0007669"/>
    <property type="project" value="UniProtKB-SubCell"/>
</dbReference>
<dbReference type="GO" id="GO:0051087">
    <property type="term" value="F:protein-folding chaperone binding"/>
    <property type="evidence" value="ECO:0007669"/>
    <property type="project" value="TreeGrafter"/>
</dbReference>
<organism evidence="18">
    <name type="scientific">Ambystoma andersoni</name>
    <name type="common">Anderson's salamander</name>
    <dbReference type="NCBI Taxonomy" id="282260"/>
    <lineage>
        <taxon>Eukaryota</taxon>
        <taxon>Metazoa</taxon>
        <taxon>Chordata</taxon>
        <taxon>Craniata</taxon>
        <taxon>Vertebrata</taxon>
        <taxon>Euteleostomi</taxon>
        <taxon>Amphibia</taxon>
        <taxon>Batrachia</taxon>
        <taxon>Caudata</taxon>
        <taxon>Salamandroidea</taxon>
        <taxon>Ambystomatidae</taxon>
        <taxon>Ambystoma</taxon>
    </lineage>
</organism>
<dbReference type="GO" id="GO:0045930">
    <property type="term" value="P:negative regulation of mitotic cell cycle"/>
    <property type="evidence" value="ECO:0007669"/>
    <property type="project" value="TreeGrafter"/>
</dbReference>
<evidence type="ECO:0000256" key="9">
    <source>
        <dbReference type="ARBA" id="ARBA00022843"/>
    </source>
</evidence>
<evidence type="ECO:0000256" key="12">
    <source>
        <dbReference type="ARBA" id="ARBA00023306"/>
    </source>
</evidence>
<evidence type="ECO:0000256" key="13">
    <source>
        <dbReference type="ARBA" id="ARBA00031903"/>
    </source>
</evidence>
<evidence type="ECO:0000256" key="10">
    <source>
        <dbReference type="ARBA" id="ARBA00023013"/>
    </source>
</evidence>
<evidence type="ECO:0000256" key="3">
    <source>
        <dbReference type="ARBA" id="ARBA00004496"/>
    </source>
</evidence>
<proteinExistence type="evidence at transcript level"/>
<keyword evidence="9" id="KW-0832">Ubl conjugation</keyword>
<dbReference type="GO" id="GO:0004861">
    <property type="term" value="F:cyclin-dependent protein serine/threonine kinase inhibitor activity"/>
    <property type="evidence" value="ECO:0007669"/>
    <property type="project" value="InterPro"/>
</dbReference>
<accession>A0A873A8C8</accession>
<dbReference type="Pfam" id="PF02234">
    <property type="entry name" value="CDI"/>
    <property type="match status" value="1"/>
</dbReference>
<feature type="region of interest" description="Disordered" evidence="16">
    <location>
        <begin position="1"/>
        <end position="25"/>
    </location>
</feature>
<keyword evidence="6" id="KW-0963">Cytoplasm</keyword>
<keyword evidence="12" id="KW-0131">Cell cycle</keyword>
<name>A0A873A8C8_9SALA</name>
<dbReference type="InterPro" id="IPR044898">
    <property type="entry name" value="CDI_dom_sf"/>
</dbReference>
<dbReference type="PANTHER" id="PTHR10265">
    <property type="entry name" value="CYCLIN-DEPENDENT KINASE INHIBITOR 1"/>
    <property type="match status" value="1"/>
</dbReference>
<evidence type="ECO:0000256" key="7">
    <source>
        <dbReference type="ARBA" id="ARBA00022553"/>
    </source>
</evidence>
<evidence type="ECO:0000256" key="6">
    <source>
        <dbReference type="ARBA" id="ARBA00022490"/>
    </source>
</evidence>
<evidence type="ECO:0000256" key="14">
    <source>
        <dbReference type="ARBA" id="ARBA00031925"/>
    </source>
</evidence>
<sequence length="179" mass="20371">MSDVRVSSSSPSLERMEPRQAQHPKLSTCRNLFGLCDREELKRDLARQTQEVELTFKERWNFDPRRDRPLPGKMDWKAVPRTEVPEYYSRPFSIKRGHTDQSLDVNGNCSETFQEISGDLRGNGDSQTDSEEQCPGKRKRASTEAACPPCTASETETDAPACISVEQTPSKRNPQRHQT</sequence>
<evidence type="ECO:0000256" key="1">
    <source>
        <dbReference type="ARBA" id="ARBA00004123"/>
    </source>
</evidence>
<reference evidence="18" key="1">
    <citation type="journal article" date="2020" name="Mech. Dev.">
        <title>Conservation analysis of core cell cycle regulators and their transcriptional behavior during limb regeneration in Ambystoma mexicanum.</title>
        <authorList>
            <person name="Espinal-Centeno A."/>
            <person name="Dipp-Alvarez M."/>
            <person name="Saldana C."/>
            <person name="Bako L."/>
            <person name="Cruz-Ramirez A."/>
        </authorList>
    </citation>
    <scope>NUCLEOTIDE SEQUENCE</scope>
</reference>
<keyword evidence="10" id="KW-0649">Protein kinase inhibitor</keyword>
<dbReference type="GO" id="GO:0000082">
    <property type="term" value="P:G1/S transition of mitotic cell cycle"/>
    <property type="evidence" value="ECO:0007669"/>
    <property type="project" value="TreeGrafter"/>
</dbReference>
<feature type="domain" description="Cyclin-dependent kinase inhibitor" evidence="17">
    <location>
        <begin position="31"/>
        <end position="79"/>
    </location>
</feature>
<dbReference type="Gene3D" id="4.10.365.10">
    <property type="entry name" value="p27"/>
    <property type="match status" value="1"/>
</dbReference>
<comment type="subcellular location">
    <subcellularLocation>
        <location evidence="3">Cytoplasm</location>
    </subcellularLocation>
    <subcellularLocation>
        <location evidence="2">Endosome</location>
    </subcellularLocation>
    <subcellularLocation>
        <location evidence="1">Nucleus</location>
    </subcellularLocation>
</comment>
<evidence type="ECO:0000313" key="18">
    <source>
        <dbReference type="EMBL" id="QOY46848.1"/>
    </source>
</evidence>
<feature type="region of interest" description="Disordered" evidence="16">
    <location>
        <begin position="115"/>
        <end position="179"/>
    </location>
</feature>
<evidence type="ECO:0000256" key="16">
    <source>
        <dbReference type="SAM" id="MobiDB-lite"/>
    </source>
</evidence>
<evidence type="ECO:0000256" key="5">
    <source>
        <dbReference type="ARBA" id="ARBA00014547"/>
    </source>
</evidence>
<evidence type="ECO:0000256" key="11">
    <source>
        <dbReference type="ARBA" id="ARBA00023242"/>
    </source>
</evidence>
<keyword evidence="8" id="KW-0967">Endosome</keyword>
<comment type="function">
    <text evidence="15">Important regulator of cell cycle progression. Inhibits the kinase activity of CDK2 bound to cyclin A, but has little inhibitory activity on CDK2 bound to SPDYA. Involved in G1 arrest. Potent inhibitor of cyclin E- and cyclin A-CDK2 complexes. Forms a complex with cyclin type D-CDK4 complexes and is involved in the assembly, stability, and modulation of CCND1-CDK4 complex activation. Acts either as an inhibitor or an activator of cyclin type D-CDK4 complexes depending on its phosphorylation state and/or stoichometry.</text>
</comment>
<evidence type="ECO:0000256" key="8">
    <source>
        <dbReference type="ARBA" id="ARBA00022753"/>
    </source>
</evidence>